<evidence type="ECO:0000313" key="19">
    <source>
        <dbReference type="Proteomes" id="UP000430692"/>
    </source>
</evidence>
<feature type="domain" description="FTP" evidence="17">
    <location>
        <begin position="84"/>
        <end position="133"/>
    </location>
</feature>
<feature type="chain" id="PRO_5039754433" description="Neutral metalloproteinase" evidence="13">
    <location>
        <begin position="22"/>
        <end position="529"/>
    </location>
</feature>
<dbReference type="Gene3D" id="1.10.390.10">
    <property type="entry name" value="Neutral Protease Domain 2"/>
    <property type="match status" value="1"/>
</dbReference>
<comment type="cofactor">
    <cofactor evidence="1 13">
        <name>Zn(2+)</name>
        <dbReference type="ChEBI" id="CHEBI:29105"/>
    </cofactor>
</comment>
<dbReference type="GO" id="GO:0046872">
    <property type="term" value="F:metal ion binding"/>
    <property type="evidence" value="ECO:0007669"/>
    <property type="project" value="UniProtKB-UniRule"/>
</dbReference>
<evidence type="ECO:0000256" key="8">
    <source>
        <dbReference type="ARBA" id="ARBA00022801"/>
    </source>
</evidence>
<dbReference type="EMBL" id="WUUL01000001">
    <property type="protein sequence ID" value="MXQ52463.1"/>
    <property type="molecule type" value="Genomic_DNA"/>
</dbReference>
<feature type="domain" description="Peptidase M4 C-terminal" evidence="15">
    <location>
        <begin position="370"/>
        <end position="527"/>
    </location>
</feature>
<evidence type="ECO:0000259" key="15">
    <source>
        <dbReference type="Pfam" id="PF02868"/>
    </source>
</evidence>
<dbReference type="PANTHER" id="PTHR33794">
    <property type="entry name" value="BACILLOLYSIN"/>
    <property type="match status" value="1"/>
</dbReference>
<evidence type="ECO:0000256" key="9">
    <source>
        <dbReference type="ARBA" id="ARBA00022833"/>
    </source>
</evidence>
<keyword evidence="11 13" id="KW-0482">Metalloprotease</keyword>
<dbReference type="InterPro" id="IPR023612">
    <property type="entry name" value="Peptidase_M4"/>
</dbReference>
<dbReference type="Gene3D" id="3.10.450.490">
    <property type="match status" value="1"/>
</dbReference>
<organism evidence="18 19">
    <name type="scientific">Shimazuella alba</name>
    <dbReference type="NCBI Taxonomy" id="2690964"/>
    <lineage>
        <taxon>Bacteria</taxon>
        <taxon>Bacillati</taxon>
        <taxon>Bacillota</taxon>
        <taxon>Bacilli</taxon>
        <taxon>Bacillales</taxon>
        <taxon>Thermoactinomycetaceae</taxon>
        <taxon>Shimazuella</taxon>
    </lineage>
</organism>
<evidence type="ECO:0000256" key="1">
    <source>
        <dbReference type="ARBA" id="ARBA00001947"/>
    </source>
</evidence>
<keyword evidence="9 13" id="KW-0862">Zinc</keyword>
<sequence>MKNRLLSAALTTCLAATIAFSTTDGSAIAKEEPDVRYHPVYKTATFIEDNWSPSNNQIAPGNLIWSYLNARKNFLQFTDQAQNHFRLKSTKIDQLGMTHYRLQEIHHGIPVYGSEQTVHATKNGVVTSYMGQVIPHIKLPSFQKSSHISFQKAISIVKNNTKNATQYLYQPKAQLVVLPYRQTYVYAYVIKTAYLSPQPTIWQYFIDAKNGKILDKLNILQELTGNGKGVKGDEKKFEISKEGNLYYLNDKIRKISTYDAQNQHENSPIISGKLVSSKTTTFSDPSSVDAHAYAERTYDFYKKTFNRDSYDAKSSPIKSYIHVGEKWNNAAWDGEKMLYGDGDGKTFISLAGALDVIAHELTHAVTQFTANLQYRDEPGALNESMSDIMGVMIDDNDWLIGEDVYTPNKPGDALRSMSNPKKYNQPDHYDDRYTGYQDNGGVHINSGINNKAAYLIAAGGKQSSVTVDGIGRVKTRAIYYRALTEYLTATSQFIDMRDAAIQSAKDLYGANSKEVKAVKQAYDAVGVVK</sequence>
<evidence type="ECO:0000256" key="6">
    <source>
        <dbReference type="ARBA" id="ARBA00022723"/>
    </source>
</evidence>
<dbReference type="Proteomes" id="UP000430692">
    <property type="component" value="Unassembled WGS sequence"/>
</dbReference>
<feature type="signal peptide" evidence="13">
    <location>
        <begin position="1"/>
        <end position="21"/>
    </location>
</feature>
<evidence type="ECO:0000256" key="11">
    <source>
        <dbReference type="ARBA" id="ARBA00023049"/>
    </source>
</evidence>
<dbReference type="InterPro" id="IPR013856">
    <property type="entry name" value="Peptidase_M4_domain"/>
</dbReference>
<evidence type="ECO:0000256" key="5">
    <source>
        <dbReference type="ARBA" id="ARBA00022670"/>
    </source>
</evidence>
<evidence type="ECO:0000259" key="17">
    <source>
        <dbReference type="Pfam" id="PF07504"/>
    </source>
</evidence>
<gene>
    <name evidence="18" type="ORF">GSM42_01580</name>
</gene>
<dbReference type="InterPro" id="IPR025711">
    <property type="entry name" value="PepSY"/>
</dbReference>
<keyword evidence="19" id="KW-1185">Reference proteome</keyword>
<dbReference type="Gene3D" id="3.10.450.40">
    <property type="match status" value="1"/>
</dbReference>
<feature type="active site" description="Proton donor" evidence="12">
    <location>
        <position position="443"/>
    </location>
</feature>
<protein>
    <recommendedName>
        <fullName evidence="13">Neutral metalloproteinase</fullName>
        <ecNumber evidence="13">3.4.24.-</ecNumber>
    </recommendedName>
</protein>
<reference evidence="18 19" key="1">
    <citation type="submission" date="2019-12" db="EMBL/GenBank/DDBJ databases">
        <title>Whole-genome analyses of novel actinobacteria.</title>
        <authorList>
            <person name="Sahin N."/>
            <person name="Saygin H."/>
        </authorList>
    </citation>
    <scope>NUCLEOTIDE SEQUENCE [LARGE SCALE GENOMIC DNA]</scope>
    <source>
        <strain evidence="18 19">KC615</strain>
    </source>
</reference>
<evidence type="ECO:0000259" key="14">
    <source>
        <dbReference type="Pfam" id="PF01447"/>
    </source>
</evidence>
<evidence type="ECO:0000259" key="16">
    <source>
        <dbReference type="Pfam" id="PF03413"/>
    </source>
</evidence>
<dbReference type="Gene3D" id="3.10.170.10">
    <property type="match status" value="1"/>
</dbReference>
<dbReference type="EC" id="3.4.24.-" evidence="13"/>
<evidence type="ECO:0000256" key="2">
    <source>
        <dbReference type="ARBA" id="ARBA00004613"/>
    </source>
</evidence>
<evidence type="ECO:0000256" key="13">
    <source>
        <dbReference type="RuleBase" id="RU366073"/>
    </source>
</evidence>
<dbReference type="InterPro" id="IPR027268">
    <property type="entry name" value="Peptidase_M4/M1_CTD_sf"/>
</dbReference>
<dbReference type="SUPFAM" id="SSF55486">
    <property type="entry name" value="Metalloproteases ('zincins'), catalytic domain"/>
    <property type="match status" value="1"/>
</dbReference>
<comment type="function">
    <text evidence="13">Extracellular zinc metalloprotease.</text>
</comment>
<evidence type="ECO:0000256" key="4">
    <source>
        <dbReference type="ARBA" id="ARBA00022525"/>
    </source>
</evidence>
<comment type="similarity">
    <text evidence="3 13">Belongs to the peptidase M4 family.</text>
</comment>
<keyword evidence="8 13" id="KW-0378">Hydrolase</keyword>
<dbReference type="PRINTS" id="PR00730">
    <property type="entry name" value="THERMOLYSIN"/>
</dbReference>
<name>A0A6I4VN66_9BACL</name>
<dbReference type="InterPro" id="IPR011096">
    <property type="entry name" value="FTP_domain"/>
</dbReference>
<dbReference type="FunFam" id="1.10.390.10:FF:000012">
    <property type="entry name" value="Thermolysin"/>
    <property type="match status" value="1"/>
</dbReference>
<dbReference type="InterPro" id="IPR050728">
    <property type="entry name" value="Zinc_Metalloprotease_M4"/>
</dbReference>
<feature type="domain" description="Peptidase M4" evidence="14">
    <location>
        <begin position="224"/>
        <end position="367"/>
    </location>
</feature>
<comment type="subcellular location">
    <subcellularLocation>
        <location evidence="2 13">Secreted</location>
    </subcellularLocation>
</comment>
<proteinExistence type="inferred from homology"/>
<evidence type="ECO:0000256" key="10">
    <source>
        <dbReference type="ARBA" id="ARBA00022837"/>
    </source>
</evidence>
<keyword evidence="5 13" id="KW-0645">Protease</keyword>
<accession>A0A6I4VN66</accession>
<evidence type="ECO:0000256" key="12">
    <source>
        <dbReference type="PIRSR" id="PIRSR623612-1"/>
    </source>
</evidence>
<feature type="active site" evidence="12">
    <location>
        <position position="360"/>
    </location>
</feature>
<evidence type="ECO:0000313" key="18">
    <source>
        <dbReference type="EMBL" id="MXQ52463.1"/>
    </source>
</evidence>
<dbReference type="GO" id="GO:0006508">
    <property type="term" value="P:proteolysis"/>
    <property type="evidence" value="ECO:0007669"/>
    <property type="project" value="UniProtKB-KW"/>
</dbReference>
<dbReference type="RefSeq" id="WP_160799484.1">
    <property type="nucleotide sequence ID" value="NZ_WUUL01000001.1"/>
</dbReference>
<dbReference type="Pfam" id="PF02868">
    <property type="entry name" value="Peptidase_M4_C"/>
    <property type="match status" value="1"/>
</dbReference>
<dbReference type="GO" id="GO:0004222">
    <property type="term" value="F:metalloendopeptidase activity"/>
    <property type="evidence" value="ECO:0007669"/>
    <property type="project" value="UniProtKB-UniRule"/>
</dbReference>
<keyword evidence="7 13" id="KW-0732">Signal</keyword>
<dbReference type="InterPro" id="IPR001570">
    <property type="entry name" value="Peptidase_M4_C_domain"/>
</dbReference>
<keyword evidence="6" id="KW-0479">Metal-binding</keyword>
<dbReference type="PANTHER" id="PTHR33794:SF3">
    <property type="entry name" value="NEUTRAL PROTEASE B"/>
    <property type="match status" value="1"/>
</dbReference>
<keyword evidence="4 13" id="KW-0964">Secreted</keyword>
<feature type="domain" description="PepSY" evidence="16">
    <location>
        <begin position="148"/>
        <end position="216"/>
    </location>
</feature>
<dbReference type="Pfam" id="PF03413">
    <property type="entry name" value="PepSY"/>
    <property type="match status" value="1"/>
</dbReference>
<evidence type="ECO:0000256" key="7">
    <source>
        <dbReference type="ARBA" id="ARBA00022729"/>
    </source>
</evidence>
<dbReference type="Pfam" id="PF01447">
    <property type="entry name" value="Peptidase_M4"/>
    <property type="match status" value="1"/>
</dbReference>
<dbReference type="Pfam" id="PF07504">
    <property type="entry name" value="FTP"/>
    <property type="match status" value="1"/>
</dbReference>
<comment type="caution">
    <text evidence="18">The sequence shown here is derived from an EMBL/GenBank/DDBJ whole genome shotgun (WGS) entry which is preliminary data.</text>
</comment>
<dbReference type="AlphaFoldDB" id="A0A6I4VN66"/>
<dbReference type="CDD" id="cd09597">
    <property type="entry name" value="M4_TLP"/>
    <property type="match status" value="1"/>
</dbReference>
<keyword evidence="10" id="KW-0106">Calcium</keyword>
<dbReference type="GO" id="GO:0005576">
    <property type="term" value="C:extracellular region"/>
    <property type="evidence" value="ECO:0007669"/>
    <property type="project" value="UniProtKB-SubCell"/>
</dbReference>
<evidence type="ECO:0000256" key="3">
    <source>
        <dbReference type="ARBA" id="ARBA00009388"/>
    </source>
</evidence>